<dbReference type="GeneID" id="73331893"/>
<sequence>MSLAKKDYETMRETEGKGNVCLSRERLSVATLPLRMEQTRVGEYRHTGQEVSSLLVQHKESTVANQGLGSTAFLNAGGRS</sequence>
<keyword evidence="2" id="KW-1185">Reference proteome</keyword>
<reference evidence="1 2" key="1">
    <citation type="submission" date="2022-03" db="EMBL/GenBank/DDBJ databases">
        <title>Genome data of Colletotrichum spp.</title>
        <authorList>
            <person name="Utami Y.D."/>
            <person name="Hiruma K."/>
        </authorList>
    </citation>
    <scope>NUCLEOTIDE SEQUENCE [LARGE SCALE GENOMIC DNA]</scope>
    <source>
        <strain evidence="1 2">MAFF 239500</strain>
    </source>
</reference>
<evidence type="ECO:0000313" key="2">
    <source>
        <dbReference type="Proteomes" id="UP001055115"/>
    </source>
</evidence>
<comment type="caution">
    <text evidence="1">The sequence shown here is derived from an EMBL/GenBank/DDBJ whole genome shotgun (WGS) entry which is preliminary data.</text>
</comment>
<accession>A0AA37UPL4</accession>
<proteinExistence type="predicted"/>
<dbReference type="RefSeq" id="XP_049133260.1">
    <property type="nucleotide sequence ID" value="XM_049277303.1"/>
</dbReference>
<protein>
    <submittedName>
        <fullName evidence="1">Uncharacterized protein</fullName>
    </submittedName>
</protein>
<organism evidence="1 2">
    <name type="scientific">Colletotrichum spaethianum</name>
    <dbReference type="NCBI Taxonomy" id="700344"/>
    <lineage>
        <taxon>Eukaryota</taxon>
        <taxon>Fungi</taxon>
        <taxon>Dikarya</taxon>
        <taxon>Ascomycota</taxon>
        <taxon>Pezizomycotina</taxon>
        <taxon>Sordariomycetes</taxon>
        <taxon>Hypocreomycetidae</taxon>
        <taxon>Glomerellales</taxon>
        <taxon>Glomerellaceae</taxon>
        <taxon>Colletotrichum</taxon>
        <taxon>Colletotrichum spaethianum species complex</taxon>
    </lineage>
</organism>
<dbReference type="AlphaFoldDB" id="A0AA37UPL4"/>
<dbReference type="EMBL" id="BQXU01000042">
    <property type="protein sequence ID" value="GKT50910.1"/>
    <property type="molecule type" value="Genomic_DNA"/>
</dbReference>
<evidence type="ECO:0000313" key="1">
    <source>
        <dbReference type="EMBL" id="GKT50910.1"/>
    </source>
</evidence>
<dbReference type="Proteomes" id="UP001055115">
    <property type="component" value="Unassembled WGS sequence"/>
</dbReference>
<gene>
    <name evidence="1" type="ORF">ColSpa_11091</name>
</gene>
<name>A0AA37UPL4_9PEZI</name>